<organism evidence="1 2">
    <name type="scientific">Ruixingdingia sedimenti</name>
    <dbReference type="NCBI Taxonomy" id="3073604"/>
    <lineage>
        <taxon>Bacteria</taxon>
        <taxon>Pseudomonadati</taxon>
        <taxon>Pseudomonadota</taxon>
        <taxon>Alphaproteobacteria</taxon>
        <taxon>Rhodobacterales</taxon>
        <taxon>Paracoccaceae</taxon>
        <taxon>Ruixingdingia</taxon>
    </lineage>
</organism>
<evidence type="ECO:0000313" key="2">
    <source>
        <dbReference type="Proteomes" id="UP001247754"/>
    </source>
</evidence>
<accession>A0ABU1F5H5</accession>
<keyword evidence="2" id="KW-1185">Reference proteome</keyword>
<sequence>MEVGMHITHHMDVRMNQRGIRRQLVELAIECGELDGDRYVLGRNQIDNELAELNRRRKLLMEAAQKGGVVVALDGDTAITAFRADSYSRSLARQARFGAIAIDQISN</sequence>
<name>A0ABU1F5H5_9RHOB</name>
<protein>
    <submittedName>
        <fullName evidence="1">DUF4258 domain-containing protein</fullName>
    </submittedName>
</protein>
<dbReference type="EMBL" id="JAVKPH010000004">
    <property type="protein sequence ID" value="MDR5652126.1"/>
    <property type="molecule type" value="Genomic_DNA"/>
</dbReference>
<dbReference type="Proteomes" id="UP001247754">
    <property type="component" value="Unassembled WGS sequence"/>
</dbReference>
<gene>
    <name evidence="1" type="ORF">RGD00_05910</name>
</gene>
<comment type="caution">
    <text evidence="1">The sequence shown here is derived from an EMBL/GenBank/DDBJ whole genome shotgun (WGS) entry which is preliminary data.</text>
</comment>
<proteinExistence type="predicted"/>
<reference evidence="1 2" key="1">
    <citation type="submission" date="2023-09" db="EMBL/GenBank/DDBJ databases">
        <title>Xinfangfangia sedmenti sp. nov., isolated the sedment.</title>
        <authorList>
            <person name="Xu L."/>
        </authorList>
    </citation>
    <scope>NUCLEOTIDE SEQUENCE [LARGE SCALE GENOMIC DNA]</scope>
    <source>
        <strain evidence="1 2">LG-4</strain>
    </source>
</reference>
<evidence type="ECO:0000313" key="1">
    <source>
        <dbReference type="EMBL" id="MDR5652126.1"/>
    </source>
</evidence>